<sequence>MNFEKLYPDRIGIQMLVTSIELTGRWIFQGDLYKITLTEKFYAMYLFFLFGSI</sequence>
<name>A0A0A9ESB4_ARUDO</name>
<reference evidence="1" key="1">
    <citation type="submission" date="2014-09" db="EMBL/GenBank/DDBJ databases">
        <authorList>
            <person name="Magalhaes I.L.F."/>
            <person name="Oliveira U."/>
            <person name="Santos F.R."/>
            <person name="Vidigal T.H.D.A."/>
            <person name="Brescovit A.D."/>
            <person name="Santos A.J."/>
        </authorList>
    </citation>
    <scope>NUCLEOTIDE SEQUENCE</scope>
    <source>
        <tissue evidence="1">Shoot tissue taken approximately 20 cm above the soil surface</tissue>
    </source>
</reference>
<protein>
    <submittedName>
        <fullName evidence="1">Uncharacterized protein</fullName>
    </submittedName>
</protein>
<dbReference type="EMBL" id="GBRH01197120">
    <property type="protein sequence ID" value="JAE00776.1"/>
    <property type="molecule type" value="Transcribed_RNA"/>
</dbReference>
<dbReference type="AlphaFoldDB" id="A0A0A9ESB4"/>
<proteinExistence type="predicted"/>
<accession>A0A0A9ESB4</accession>
<organism evidence="1">
    <name type="scientific">Arundo donax</name>
    <name type="common">Giant reed</name>
    <name type="synonym">Donax arundinaceus</name>
    <dbReference type="NCBI Taxonomy" id="35708"/>
    <lineage>
        <taxon>Eukaryota</taxon>
        <taxon>Viridiplantae</taxon>
        <taxon>Streptophyta</taxon>
        <taxon>Embryophyta</taxon>
        <taxon>Tracheophyta</taxon>
        <taxon>Spermatophyta</taxon>
        <taxon>Magnoliopsida</taxon>
        <taxon>Liliopsida</taxon>
        <taxon>Poales</taxon>
        <taxon>Poaceae</taxon>
        <taxon>PACMAD clade</taxon>
        <taxon>Arundinoideae</taxon>
        <taxon>Arundineae</taxon>
        <taxon>Arundo</taxon>
    </lineage>
</organism>
<reference evidence="1" key="2">
    <citation type="journal article" date="2015" name="Data Brief">
        <title>Shoot transcriptome of the giant reed, Arundo donax.</title>
        <authorList>
            <person name="Barrero R.A."/>
            <person name="Guerrero F.D."/>
            <person name="Moolhuijzen P."/>
            <person name="Goolsby J.A."/>
            <person name="Tidwell J."/>
            <person name="Bellgard S.E."/>
            <person name="Bellgard M.I."/>
        </authorList>
    </citation>
    <scope>NUCLEOTIDE SEQUENCE</scope>
    <source>
        <tissue evidence="1">Shoot tissue taken approximately 20 cm above the soil surface</tissue>
    </source>
</reference>
<evidence type="ECO:0000313" key="1">
    <source>
        <dbReference type="EMBL" id="JAE00776.1"/>
    </source>
</evidence>